<evidence type="ECO:0000259" key="2">
    <source>
        <dbReference type="PROSITE" id="PS51043"/>
    </source>
</evidence>
<comment type="caution">
    <text evidence="3">The sequence shown here is derived from an EMBL/GenBank/DDBJ whole genome shotgun (WGS) entry which is preliminary data.</text>
</comment>
<dbReference type="OMA" id="MWHIVRR"/>
<dbReference type="STRING" id="361077.A0A151Z4F9"/>
<dbReference type="GO" id="GO:0004620">
    <property type="term" value="F:phospholipase activity"/>
    <property type="evidence" value="ECO:0007669"/>
    <property type="project" value="TreeGrafter"/>
</dbReference>
<feature type="compositionally biased region" description="Low complexity" evidence="1">
    <location>
        <begin position="361"/>
        <end position="374"/>
    </location>
</feature>
<accession>A0A151Z4F9</accession>
<evidence type="ECO:0000313" key="4">
    <source>
        <dbReference type="Proteomes" id="UP000076078"/>
    </source>
</evidence>
<dbReference type="SUPFAM" id="SSF53474">
    <property type="entry name" value="alpha/beta-Hydrolases"/>
    <property type="match status" value="1"/>
</dbReference>
<dbReference type="InterPro" id="IPR029058">
    <property type="entry name" value="AB_hydrolase_fold"/>
</dbReference>
<feature type="region of interest" description="Disordered" evidence="1">
    <location>
        <begin position="395"/>
        <end position="426"/>
    </location>
</feature>
<feature type="compositionally biased region" description="Low complexity" evidence="1">
    <location>
        <begin position="438"/>
        <end position="459"/>
    </location>
</feature>
<dbReference type="PROSITE" id="PS51043">
    <property type="entry name" value="DDHD"/>
    <property type="match status" value="1"/>
</dbReference>
<dbReference type="GO" id="GO:0046872">
    <property type="term" value="F:metal ion binding"/>
    <property type="evidence" value="ECO:0007669"/>
    <property type="project" value="InterPro"/>
</dbReference>
<keyword evidence="4" id="KW-1185">Reference proteome</keyword>
<dbReference type="EMBL" id="LODT01000047">
    <property type="protein sequence ID" value="KYQ88831.1"/>
    <property type="molecule type" value="Genomic_DNA"/>
</dbReference>
<dbReference type="PANTHER" id="PTHR23509:SF8">
    <property type="entry name" value="DDHD DOMAIN-CONTAINING PROTEIN"/>
    <property type="match status" value="1"/>
</dbReference>
<feature type="region of interest" description="Disordered" evidence="1">
    <location>
        <begin position="361"/>
        <end position="380"/>
    </location>
</feature>
<gene>
    <name evidence="3" type="ORF">DLAC_10631</name>
</gene>
<dbReference type="Pfam" id="PF02862">
    <property type="entry name" value="DDHD"/>
    <property type="match status" value="1"/>
</dbReference>
<name>A0A151Z4F9_TIELA</name>
<dbReference type="InterPro" id="IPR004177">
    <property type="entry name" value="DDHD_dom"/>
</dbReference>
<dbReference type="InParanoid" id="A0A151Z4F9"/>
<dbReference type="GO" id="GO:0005737">
    <property type="term" value="C:cytoplasm"/>
    <property type="evidence" value="ECO:0007669"/>
    <property type="project" value="TreeGrafter"/>
</dbReference>
<feature type="domain" description="DDHD" evidence="2">
    <location>
        <begin position="233"/>
        <end position="515"/>
    </location>
</feature>
<dbReference type="PANTHER" id="PTHR23509">
    <property type="entry name" value="PA-PL1 PHOSPHOLIPASE FAMILY"/>
    <property type="match status" value="1"/>
</dbReference>
<evidence type="ECO:0000256" key="1">
    <source>
        <dbReference type="SAM" id="MobiDB-lite"/>
    </source>
</evidence>
<organism evidence="3 4">
    <name type="scientific">Tieghemostelium lacteum</name>
    <name type="common">Slime mold</name>
    <name type="synonym">Dictyostelium lacteum</name>
    <dbReference type="NCBI Taxonomy" id="361077"/>
    <lineage>
        <taxon>Eukaryota</taxon>
        <taxon>Amoebozoa</taxon>
        <taxon>Evosea</taxon>
        <taxon>Eumycetozoa</taxon>
        <taxon>Dictyostelia</taxon>
        <taxon>Dictyosteliales</taxon>
        <taxon>Raperosteliaceae</taxon>
        <taxon>Tieghemostelium</taxon>
    </lineage>
</organism>
<dbReference type="SMART" id="SM01127">
    <property type="entry name" value="DDHD"/>
    <property type="match status" value="1"/>
</dbReference>
<dbReference type="FunCoup" id="A0A151Z4F9">
    <property type="interactions" value="29"/>
</dbReference>
<dbReference type="AlphaFoldDB" id="A0A151Z4F9"/>
<protein>
    <submittedName>
        <fullName evidence="3">DDHD domain-containing protein</fullName>
    </submittedName>
</protein>
<feature type="compositionally biased region" description="Polar residues" evidence="1">
    <location>
        <begin position="406"/>
        <end position="422"/>
    </location>
</feature>
<evidence type="ECO:0000313" key="3">
    <source>
        <dbReference type="EMBL" id="KYQ88831.1"/>
    </source>
</evidence>
<feature type="region of interest" description="Disordered" evidence="1">
    <location>
        <begin position="438"/>
        <end position="465"/>
    </location>
</feature>
<proteinExistence type="predicted"/>
<dbReference type="OrthoDB" id="69269at2759"/>
<dbReference type="InterPro" id="IPR058055">
    <property type="entry name" value="PA-PLA1"/>
</dbReference>
<reference evidence="3 4" key="1">
    <citation type="submission" date="2015-12" db="EMBL/GenBank/DDBJ databases">
        <title>Dictyostelia acquired genes for synthesis and detection of signals that induce cell-type specialization by lateral gene transfer from prokaryotes.</title>
        <authorList>
            <person name="Gloeckner G."/>
            <person name="Schaap P."/>
        </authorList>
    </citation>
    <scope>NUCLEOTIDE SEQUENCE [LARGE SCALE GENOMIC DNA]</scope>
    <source>
        <strain evidence="3 4">TK</strain>
    </source>
</reference>
<dbReference type="Proteomes" id="UP000076078">
    <property type="component" value="Unassembled WGS sequence"/>
</dbReference>
<sequence>MSINEENVSIQAESANTNNPTITTFNNNNTQFQAHSPIDHLVLVVHGIGKHEENWVNKLSKINILFQSVAKITNQQQNVKFVGVEWHSALHSKTDKYIEKITSPGIPVIRSMVNHTILDLLFFTSPTYSQTIYTEVGTQLNEIYDDFIKKNPTFIGKVSILAHSLGSMICYDILCNQPPERQHTSPLCGNVYHWRKSQLEKQQQNLNQSNHNPSMDNLIIDDRFLGKIDFTKLNFDVYNLYCIGSPIAVLSTIRGHTSLDIPNCVNLFNIHDPSDPVAYLIEPLIDGGFCELGESTVNLFSVKKKQVIQLTKEKEKENGTTTTTSSIFSMISNKLPQIRLGIGKNKDNTTATLTATTTTTTITSSSTNVSNNTSPLIQSSHSGITVVEKEMSLLDGANTPSKRKNSNPSTPNRSTISSPTDASESEIENDIYLMDSENTYSSSTHNNSNNNNNNSSNGSPKKKVDPSTFFGGHRFDFKLKPKGILGISEYSSVVVAHKSYWESKDVMLFIAEHLP</sequence>